<comment type="caution">
    <text evidence="1">The sequence shown here is derived from an EMBL/GenBank/DDBJ whole genome shotgun (WGS) entry which is preliminary data.</text>
</comment>
<keyword evidence="2" id="KW-1185">Reference proteome</keyword>
<protein>
    <submittedName>
        <fullName evidence="1">Uncharacterized protein</fullName>
    </submittedName>
</protein>
<dbReference type="EMBL" id="CAJOBZ010000001">
    <property type="protein sequence ID" value="CAF4752437.1"/>
    <property type="molecule type" value="Genomic_DNA"/>
</dbReference>
<evidence type="ECO:0000313" key="2">
    <source>
        <dbReference type="Proteomes" id="UP000663880"/>
    </source>
</evidence>
<evidence type="ECO:0000313" key="1">
    <source>
        <dbReference type="EMBL" id="CAF4752437.1"/>
    </source>
</evidence>
<dbReference type="OrthoDB" id="9974792at2759"/>
<proteinExistence type="predicted"/>
<name>A0A821LJI8_9NEOP</name>
<gene>
    <name evidence="1" type="ORF">PMACD_LOCUS779</name>
</gene>
<accession>A0A821LJI8</accession>
<dbReference type="AlphaFoldDB" id="A0A821LJI8"/>
<organism evidence="1 2">
    <name type="scientific">Pieris macdunnoughi</name>
    <dbReference type="NCBI Taxonomy" id="345717"/>
    <lineage>
        <taxon>Eukaryota</taxon>
        <taxon>Metazoa</taxon>
        <taxon>Ecdysozoa</taxon>
        <taxon>Arthropoda</taxon>
        <taxon>Hexapoda</taxon>
        <taxon>Insecta</taxon>
        <taxon>Pterygota</taxon>
        <taxon>Neoptera</taxon>
        <taxon>Endopterygota</taxon>
        <taxon>Lepidoptera</taxon>
        <taxon>Glossata</taxon>
        <taxon>Ditrysia</taxon>
        <taxon>Papilionoidea</taxon>
        <taxon>Pieridae</taxon>
        <taxon>Pierinae</taxon>
        <taxon>Pieris</taxon>
    </lineage>
</organism>
<dbReference type="Proteomes" id="UP000663880">
    <property type="component" value="Unassembled WGS sequence"/>
</dbReference>
<reference evidence="1" key="1">
    <citation type="submission" date="2021-02" db="EMBL/GenBank/DDBJ databases">
        <authorList>
            <person name="Steward A R."/>
        </authorList>
    </citation>
    <scope>NUCLEOTIDE SEQUENCE</scope>
</reference>
<sequence>MDSEEECKCIRVGGHLEAVRWNLWPRSYHSSPGPLALDDWTSDPHIWLYYVESSDGLLPEDDVLRSTNTQYWSIHDVQRYFIGELHCETVLFTYQYPNIRMPTRLGSYFLKANTALKLPTALYMKELFRSLETTLKKMVQNQAQMHRLIFCDQLIQLNRLDYYKRRTFFKLLEHILSFQENLQLVSLENMCCSRLEGVRLIQQLACFNSHSLKYLFLWRFVLPNENPLLVNYSYLTGNLINNRIR</sequence>